<dbReference type="InterPro" id="IPR002933">
    <property type="entry name" value="Peptidase_M20"/>
</dbReference>
<dbReference type="Gene3D" id="3.30.70.360">
    <property type="match status" value="1"/>
</dbReference>
<dbReference type="InterPro" id="IPR017439">
    <property type="entry name" value="Amidohydrolase"/>
</dbReference>
<dbReference type="Proteomes" id="UP001500200">
    <property type="component" value="Unassembled WGS sequence"/>
</dbReference>
<evidence type="ECO:0000313" key="1">
    <source>
        <dbReference type="EMBL" id="GAA5194392.1"/>
    </source>
</evidence>
<dbReference type="RefSeq" id="WP_345449374.1">
    <property type="nucleotide sequence ID" value="NZ_BAABKK010000012.1"/>
</dbReference>
<protein>
    <recommendedName>
        <fullName evidence="3">Amidohydrolase</fullName>
    </recommendedName>
</protein>
<dbReference type="Pfam" id="PF01546">
    <property type="entry name" value="Peptidase_M20"/>
    <property type="match status" value="1"/>
</dbReference>
<dbReference type="EMBL" id="BAABKK010000012">
    <property type="protein sequence ID" value="GAA5194392.1"/>
    <property type="molecule type" value="Genomic_DNA"/>
</dbReference>
<reference evidence="2" key="1">
    <citation type="journal article" date="2019" name="Int. J. Syst. Evol. Microbiol.">
        <title>The Global Catalogue of Microorganisms (GCM) 10K type strain sequencing project: providing services to taxonomists for standard genome sequencing and annotation.</title>
        <authorList>
            <consortium name="The Broad Institute Genomics Platform"/>
            <consortium name="The Broad Institute Genome Sequencing Center for Infectious Disease"/>
            <person name="Wu L."/>
            <person name="Ma J."/>
        </authorList>
    </citation>
    <scope>NUCLEOTIDE SEQUENCE [LARGE SCALE GENOMIC DNA]</scope>
    <source>
        <strain evidence="2">JCM 18514</strain>
    </source>
</reference>
<organism evidence="1 2">
    <name type="scientific">Arthrobacter gyeryongensis</name>
    <dbReference type="NCBI Taxonomy" id="1650592"/>
    <lineage>
        <taxon>Bacteria</taxon>
        <taxon>Bacillati</taxon>
        <taxon>Actinomycetota</taxon>
        <taxon>Actinomycetes</taxon>
        <taxon>Micrococcales</taxon>
        <taxon>Micrococcaceae</taxon>
        <taxon>Arthrobacter</taxon>
    </lineage>
</organism>
<dbReference type="SUPFAM" id="SSF53187">
    <property type="entry name" value="Zn-dependent exopeptidases"/>
    <property type="match status" value="1"/>
</dbReference>
<proteinExistence type="predicted"/>
<evidence type="ECO:0000313" key="2">
    <source>
        <dbReference type="Proteomes" id="UP001500200"/>
    </source>
</evidence>
<dbReference type="Gene3D" id="3.40.630.10">
    <property type="entry name" value="Zn peptidases"/>
    <property type="match status" value="1"/>
</dbReference>
<sequence length="166" mass="17369">MLARADTDALPVTEATGLPYASAVDGIMHACGHDLHVAALLGAAKLMSDERGAWTGTYLALFQPGEEIGAGSQAMLDDGLVAKVPRPDVAFAQHVMPIPAGIVATAAGPVFSAADSLKITVYGKGVPEVGLEPHSNPRKHREVQKIYRVRAKPAAVRPSPKPKVCM</sequence>
<dbReference type="PANTHER" id="PTHR11014:SF63">
    <property type="entry name" value="METALLOPEPTIDASE, PUTATIVE (AFU_ORTHOLOGUE AFUA_6G09600)-RELATED"/>
    <property type="match status" value="1"/>
</dbReference>
<evidence type="ECO:0008006" key="3">
    <source>
        <dbReference type="Google" id="ProtNLM"/>
    </source>
</evidence>
<dbReference type="PANTHER" id="PTHR11014">
    <property type="entry name" value="PEPTIDASE M20 FAMILY MEMBER"/>
    <property type="match status" value="1"/>
</dbReference>
<gene>
    <name evidence="1" type="ORF">GCM10023346_21730</name>
</gene>
<name>A0ABP9SF28_9MICC</name>
<accession>A0ABP9SF28</accession>
<comment type="caution">
    <text evidence="1">The sequence shown here is derived from an EMBL/GenBank/DDBJ whole genome shotgun (WGS) entry which is preliminary data.</text>
</comment>
<keyword evidence="2" id="KW-1185">Reference proteome</keyword>